<comment type="caution">
    <text evidence="7">The sequence shown here is derived from an EMBL/GenBank/DDBJ whole genome shotgun (WGS) entry which is preliminary data.</text>
</comment>
<dbReference type="Gene3D" id="2.30.30.490">
    <property type="match status" value="1"/>
</dbReference>
<dbReference type="PROSITE" id="PS50016">
    <property type="entry name" value="ZF_PHD_2"/>
    <property type="match status" value="1"/>
</dbReference>
<feature type="domain" description="PHD-type" evidence="5">
    <location>
        <begin position="144"/>
        <end position="191"/>
    </location>
</feature>
<dbReference type="Gene3D" id="3.30.40.10">
    <property type="entry name" value="Zinc/RING finger domain, C3HC4 (zinc finger)"/>
    <property type="match status" value="1"/>
</dbReference>
<reference evidence="7" key="1">
    <citation type="submission" date="2021-09" db="EMBL/GenBank/DDBJ databases">
        <authorList>
            <consortium name="AG Swart"/>
            <person name="Singh M."/>
            <person name="Singh A."/>
            <person name="Seah K."/>
            <person name="Emmerich C."/>
        </authorList>
    </citation>
    <scope>NUCLEOTIDE SEQUENCE</scope>
    <source>
        <strain evidence="7">ATCC30299</strain>
    </source>
</reference>
<keyword evidence="1" id="KW-0479">Metal-binding</keyword>
<dbReference type="Pfam" id="PF01426">
    <property type="entry name" value="BAH"/>
    <property type="match status" value="1"/>
</dbReference>
<dbReference type="InterPro" id="IPR019786">
    <property type="entry name" value="Zinc_finger_PHD-type_CS"/>
</dbReference>
<evidence type="ECO:0000259" key="5">
    <source>
        <dbReference type="PROSITE" id="PS50016"/>
    </source>
</evidence>
<dbReference type="Pfam" id="PF00628">
    <property type="entry name" value="PHD"/>
    <property type="match status" value="1"/>
</dbReference>
<dbReference type="InterPro" id="IPR013083">
    <property type="entry name" value="Znf_RING/FYVE/PHD"/>
</dbReference>
<evidence type="ECO:0000256" key="1">
    <source>
        <dbReference type="ARBA" id="ARBA00022723"/>
    </source>
</evidence>
<evidence type="ECO:0000256" key="2">
    <source>
        <dbReference type="ARBA" id="ARBA00022771"/>
    </source>
</evidence>
<evidence type="ECO:0000313" key="7">
    <source>
        <dbReference type="EMBL" id="CAG9325144.1"/>
    </source>
</evidence>
<dbReference type="Proteomes" id="UP001162131">
    <property type="component" value="Unassembled WGS sequence"/>
</dbReference>
<dbReference type="InterPro" id="IPR019787">
    <property type="entry name" value="Znf_PHD-finger"/>
</dbReference>
<dbReference type="SMART" id="SM00439">
    <property type="entry name" value="BAH"/>
    <property type="match status" value="1"/>
</dbReference>
<dbReference type="GO" id="GO:0003682">
    <property type="term" value="F:chromatin binding"/>
    <property type="evidence" value="ECO:0007669"/>
    <property type="project" value="InterPro"/>
</dbReference>
<gene>
    <name evidence="7" type="ORF">BSTOLATCC_MIC37890</name>
</gene>
<dbReference type="InterPro" id="IPR001965">
    <property type="entry name" value="Znf_PHD"/>
</dbReference>
<accession>A0AAU9JKV0</accession>
<dbReference type="PANTHER" id="PTHR46364">
    <property type="entry name" value="OS08G0421900 PROTEIN"/>
    <property type="match status" value="1"/>
</dbReference>
<evidence type="ECO:0000313" key="8">
    <source>
        <dbReference type="Proteomes" id="UP001162131"/>
    </source>
</evidence>
<dbReference type="GO" id="GO:0008270">
    <property type="term" value="F:zinc ion binding"/>
    <property type="evidence" value="ECO:0007669"/>
    <property type="project" value="UniProtKB-KW"/>
</dbReference>
<protein>
    <submittedName>
        <fullName evidence="7">Uncharacterized protein</fullName>
    </submittedName>
</protein>
<name>A0AAU9JKV0_9CILI</name>
<evidence type="ECO:0000256" key="3">
    <source>
        <dbReference type="ARBA" id="ARBA00022833"/>
    </source>
</evidence>
<dbReference type="SUPFAM" id="SSF57903">
    <property type="entry name" value="FYVE/PHD zinc finger"/>
    <property type="match status" value="1"/>
</dbReference>
<proteinExistence type="predicted"/>
<keyword evidence="2 4" id="KW-0863">Zinc-finger</keyword>
<dbReference type="PROSITE" id="PS01359">
    <property type="entry name" value="ZF_PHD_1"/>
    <property type="match status" value="1"/>
</dbReference>
<keyword evidence="8" id="KW-1185">Reference proteome</keyword>
<evidence type="ECO:0000256" key="4">
    <source>
        <dbReference type="PROSITE-ProRule" id="PRU00146"/>
    </source>
</evidence>
<dbReference type="CDD" id="cd04370">
    <property type="entry name" value="BAH"/>
    <property type="match status" value="1"/>
</dbReference>
<dbReference type="PROSITE" id="PS51038">
    <property type="entry name" value="BAH"/>
    <property type="match status" value="1"/>
</dbReference>
<keyword evidence="3" id="KW-0862">Zinc</keyword>
<dbReference type="InterPro" id="IPR011011">
    <property type="entry name" value="Znf_FYVE_PHD"/>
</dbReference>
<sequence>MTTQQPVAKKQPRNIVEFKKLKLNDTDYHVGDTVQIKEYYDDSAYGTIVKIWKDTNKPDAYVKLRWFYKPADVFHEDHDFISRAELFDSDNIQDIWVQSLYDKVTVLSFEDYHCLDEVDDDVFFSRAVYNYKDGTITPPISEWKKNCICKSIINPDTLYVACDNCWELFHPHCVGISPDDPGEWFCRNCKQ</sequence>
<dbReference type="InterPro" id="IPR043151">
    <property type="entry name" value="BAH_sf"/>
</dbReference>
<dbReference type="AlphaFoldDB" id="A0AAU9JKV0"/>
<organism evidence="7 8">
    <name type="scientific">Blepharisma stoltei</name>
    <dbReference type="NCBI Taxonomy" id="1481888"/>
    <lineage>
        <taxon>Eukaryota</taxon>
        <taxon>Sar</taxon>
        <taxon>Alveolata</taxon>
        <taxon>Ciliophora</taxon>
        <taxon>Postciliodesmatophora</taxon>
        <taxon>Heterotrichea</taxon>
        <taxon>Heterotrichida</taxon>
        <taxon>Blepharismidae</taxon>
        <taxon>Blepharisma</taxon>
    </lineage>
</organism>
<dbReference type="SMART" id="SM00249">
    <property type="entry name" value="PHD"/>
    <property type="match status" value="1"/>
</dbReference>
<dbReference type="InterPro" id="IPR001025">
    <property type="entry name" value="BAH_dom"/>
</dbReference>
<feature type="domain" description="BAH" evidence="6">
    <location>
        <begin position="26"/>
        <end position="140"/>
    </location>
</feature>
<evidence type="ECO:0000259" key="6">
    <source>
        <dbReference type="PROSITE" id="PS51038"/>
    </source>
</evidence>
<dbReference type="EMBL" id="CAJZBQ010000037">
    <property type="protein sequence ID" value="CAG9325144.1"/>
    <property type="molecule type" value="Genomic_DNA"/>
</dbReference>